<dbReference type="Gene3D" id="2.40.160.20">
    <property type="match status" value="1"/>
</dbReference>
<evidence type="ECO:0000259" key="3">
    <source>
        <dbReference type="Pfam" id="PF13505"/>
    </source>
</evidence>
<dbReference type="Pfam" id="PF13505">
    <property type="entry name" value="OMP_b-brl"/>
    <property type="match status" value="1"/>
</dbReference>
<evidence type="ECO:0000313" key="5">
    <source>
        <dbReference type="Proteomes" id="UP000054725"/>
    </source>
</evidence>
<feature type="domain" description="Outer membrane protein beta-barrel" evidence="3">
    <location>
        <begin position="12"/>
        <end position="175"/>
    </location>
</feature>
<organism evidence="4 5">
    <name type="scientific">Legionella nautarum</name>
    <dbReference type="NCBI Taxonomy" id="45070"/>
    <lineage>
        <taxon>Bacteria</taxon>
        <taxon>Pseudomonadati</taxon>
        <taxon>Pseudomonadota</taxon>
        <taxon>Gammaproteobacteria</taxon>
        <taxon>Legionellales</taxon>
        <taxon>Legionellaceae</taxon>
        <taxon>Legionella</taxon>
    </lineage>
</organism>
<dbReference type="OrthoDB" id="5638045at2"/>
<sequence length="207" mass="22825">MKYLVSILFFLSTTGSFACCEEDVSHWYLNGAFGYASYANHNGHTSLGRLGLGYLLPGVGYFQVGLEGGIQNGHTMRPYFPVASINALGGVPVELQLKPMLDLLAVVKTVPLDAIPVFGYLKAGALYQQLHIDRETVTPVKRFRGVTPELIVGLGYKLNDQASINISYQYFWGRAPQLVVNELTQTATLRNIPSRQAIMLGFSFNFL</sequence>
<accession>A0A0W0WIP5</accession>
<protein>
    <recommendedName>
        <fullName evidence="3">Outer membrane protein beta-barrel domain-containing protein</fullName>
    </recommendedName>
</protein>
<dbReference type="PATRIC" id="fig|45070.6.peg.3292"/>
<evidence type="ECO:0000256" key="2">
    <source>
        <dbReference type="SAM" id="SignalP"/>
    </source>
</evidence>
<proteinExistence type="predicted"/>
<dbReference type="PROSITE" id="PS51257">
    <property type="entry name" value="PROKAR_LIPOPROTEIN"/>
    <property type="match status" value="1"/>
</dbReference>
<evidence type="ECO:0000256" key="1">
    <source>
        <dbReference type="ARBA" id="ARBA00022729"/>
    </source>
</evidence>
<comment type="caution">
    <text evidence="4">The sequence shown here is derived from an EMBL/GenBank/DDBJ whole genome shotgun (WGS) entry which is preliminary data.</text>
</comment>
<keyword evidence="1 2" id="KW-0732">Signal</keyword>
<feature type="chain" id="PRO_5006915565" description="Outer membrane protein beta-barrel domain-containing protein" evidence="2">
    <location>
        <begin position="19"/>
        <end position="207"/>
    </location>
</feature>
<dbReference type="InterPro" id="IPR011250">
    <property type="entry name" value="OMP/PagP_B-barrel"/>
</dbReference>
<gene>
    <name evidence="4" type="ORF">Lnau_3118</name>
</gene>
<dbReference type="AlphaFoldDB" id="A0A0W0WIP5"/>
<feature type="signal peptide" evidence="2">
    <location>
        <begin position="1"/>
        <end position="18"/>
    </location>
</feature>
<keyword evidence="5" id="KW-1185">Reference proteome</keyword>
<evidence type="ECO:0000313" key="4">
    <source>
        <dbReference type="EMBL" id="KTD32207.1"/>
    </source>
</evidence>
<dbReference type="SUPFAM" id="SSF56925">
    <property type="entry name" value="OMPA-like"/>
    <property type="match status" value="1"/>
</dbReference>
<name>A0A0W0WIP5_9GAMM</name>
<dbReference type="EMBL" id="LNYO01000027">
    <property type="protein sequence ID" value="KTD32207.1"/>
    <property type="molecule type" value="Genomic_DNA"/>
</dbReference>
<dbReference type="InterPro" id="IPR027385">
    <property type="entry name" value="Beta-barrel_OMP"/>
</dbReference>
<dbReference type="RefSeq" id="WP_065240311.1">
    <property type="nucleotide sequence ID" value="NZ_CAAAIF010000015.1"/>
</dbReference>
<dbReference type="STRING" id="45070.Lnau_3118"/>
<dbReference type="Proteomes" id="UP000054725">
    <property type="component" value="Unassembled WGS sequence"/>
</dbReference>
<reference evidence="4 5" key="1">
    <citation type="submission" date="2015-11" db="EMBL/GenBank/DDBJ databases">
        <title>Genomic analysis of 38 Legionella species identifies large and diverse effector repertoires.</title>
        <authorList>
            <person name="Burstein D."/>
            <person name="Amaro F."/>
            <person name="Zusman T."/>
            <person name="Lifshitz Z."/>
            <person name="Cohen O."/>
            <person name="Gilbert J.A."/>
            <person name="Pupko T."/>
            <person name="Shuman H.A."/>
            <person name="Segal G."/>
        </authorList>
    </citation>
    <scope>NUCLEOTIDE SEQUENCE [LARGE SCALE GENOMIC DNA]</scope>
    <source>
        <strain evidence="4 5">ATCC 49506</strain>
    </source>
</reference>